<dbReference type="InterPro" id="IPR016169">
    <property type="entry name" value="FAD-bd_PCMH_sub2"/>
</dbReference>
<dbReference type="InterPro" id="IPR006094">
    <property type="entry name" value="Oxid_FAD_bind_N"/>
</dbReference>
<protein>
    <submittedName>
        <fullName evidence="7">Glycolate dehydrogenase, subunit GlcD</fullName>
        <ecNumber evidence="7">1.1.99.14</ecNumber>
    </submittedName>
</protein>
<dbReference type="InterPro" id="IPR016164">
    <property type="entry name" value="FAD-linked_Oxase-like_C"/>
</dbReference>
<dbReference type="Pfam" id="PF02913">
    <property type="entry name" value="FAD-oxidase_C"/>
    <property type="match status" value="1"/>
</dbReference>
<evidence type="ECO:0000313" key="7">
    <source>
        <dbReference type="EMBL" id="VAX22762.1"/>
    </source>
</evidence>
<evidence type="ECO:0000256" key="4">
    <source>
        <dbReference type="ARBA" id="ARBA00022827"/>
    </source>
</evidence>
<evidence type="ECO:0000256" key="1">
    <source>
        <dbReference type="ARBA" id="ARBA00001974"/>
    </source>
</evidence>
<organism evidence="7">
    <name type="scientific">hydrothermal vent metagenome</name>
    <dbReference type="NCBI Taxonomy" id="652676"/>
    <lineage>
        <taxon>unclassified sequences</taxon>
        <taxon>metagenomes</taxon>
        <taxon>ecological metagenomes</taxon>
    </lineage>
</organism>
<feature type="domain" description="FAD-binding PCMH-type" evidence="6">
    <location>
        <begin position="38"/>
        <end position="218"/>
    </location>
</feature>
<dbReference type="InterPro" id="IPR016166">
    <property type="entry name" value="FAD-bd_PCMH"/>
</dbReference>
<dbReference type="InterPro" id="IPR016171">
    <property type="entry name" value="Vanillyl_alc_oxidase_C-sub2"/>
</dbReference>
<dbReference type="SUPFAM" id="SSF55103">
    <property type="entry name" value="FAD-linked oxidases, C-terminal domain"/>
    <property type="match status" value="1"/>
</dbReference>
<dbReference type="SUPFAM" id="SSF56176">
    <property type="entry name" value="FAD-binding/transporter-associated domain-like"/>
    <property type="match status" value="1"/>
</dbReference>
<evidence type="ECO:0000259" key="6">
    <source>
        <dbReference type="PROSITE" id="PS51387"/>
    </source>
</evidence>
<dbReference type="PANTHER" id="PTHR42934:SF3">
    <property type="entry name" value="D-LACTATE DEHYDROGENASE"/>
    <property type="match status" value="1"/>
</dbReference>
<sequence>MLRMMDQQVKNLVKAIFPPGDVSDEPEDILAYGFDATGKESAPELVAFPRSPEQVSQTLKLANERGFTVTARGAGTGFVGASIPVRHGVALVMTRMNRILEIDRDNFTALVEPGLVTGRFQKEVEKLGLFYPPDPASLNVSTLGGNIAMGAGGPRAVKYGVTKDYALGLEVVLPTGEIIQTGAQTVKSVVGYDFTRLMVGSEGTLGIITKIRLRLLPKPETARTMLAMFDSVNDAAMAVARITKEGIIPRTLEFMDKNSIQAVEKYIHAGLPANAEALLLIETDGAKELAEKEINIIKDICSQLNSTQLRVAKDETERETLWKTRRSLSQAISRISPTKINEDITVPRSKIPDLISKLSELADKVNLPIVNFGHAGDGNIHVNVMTDKNNKEEYARALGAVDEIFAICLGLGGTISGEHGIGLEKARYLESEVGKAGIDLIKRVKIAFDPNNILNPGKITPEGA</sequence>
<keyword evidence="5 7" id="KW-0560">Oxidoreductase</keyword>
<gene>
    <name evidence="7" type="ORF">MNBD_NITROSPINAE04-69</name>
</gene>
<evidence type="ECO:0000256" key="2">
    <source>
        <dbReference type="ARBA" id="ARBA00008000"/>
    </source>
</evidence>
<dbReference type="InterPro" id="IPR051914">
    <property type="entry name" value="FAD-linked_OxidoTrans_Type4"/>
</dbReference>
<comment type="cofactor">
    <cofactor evidence="1">
        <name>FAD</name>
        <dbReference type="ChEBI" id="CHEBI:57692"/>
    </cofactor>
</comment>
<dbReference type="Pfam" id="PF01565">
    <property type="entry name" value="FAD_binding_4"/>
    <property type="match status" value="1"/>
</dbReference>
<keyword evidence="3" id="KW-0285">Flavoprotein</keyword>
<reference evidence="7" key="1">
    <citation type="submission" date="2018-06" db="EMBL/GenBank/DDBJ databases">
        <authorList>
            <person name="Zhirakovskaya E."/>
        </authorList>
    </citation>
    <scope>NUCLEOTIDE SEQUENCE</scope>
</reference>
<dbReference type="GO" id="GO:0019154">
    <property type="term" value="F:glycolate dehydrogenase activity"/>
    <property type="evidence" value="ECO:0007669"/>
    <property type="project" value="UniProtKB-EC"/>
</dbReference>
<evidence type="ECO:0000256" key="3">
    <source>
        <dbReference type="ARBA" id="ARBA00022630"/>
    </source>
</evidence>
<proteinExistence type="inferred from homology"/>
<keyword evidence="4" id="KW-0274">FAD</keyword>
<dbReference type="Gene3D" id="3.30.70.2740">
    <property type="match status" value="1"/>
</dbReference>
<accession>A0A3B1C3U2</accession>
<dbReference type="GO" id="GO:0071949">
    <property type="term" value="F:FAD binding"/>
    <property type="evidence" value="ECO:0007669"/>
    <property type="project" value="InterPro"/>
</dbReference>
<dbReference type="FunFam" id="1.10.45.10:FF:000001">
    <property type="entry name" value="D-lactate dehydrogenase mitochondrial"/>
    <property type="match status" value="1"/>
</dbReference>
<dbReference type="PROSITE" id="PS51387">
    <property type="entry name" value="FAD_PCMH"/>
    <property type="match status" value="1"/>
</dbReference>
<dbReference type="InterPro" id="IPR004113">
    <property type="entry name" value="FAD-bd_oxidored_4_C"/>
</dbReference>
<dbReference type="Gene3D" id="3.30.465.10">
    <property type="match status" value="1"/>
</dbReference>
<dbReference type="Gene3D" id="1.10.45.10">
    <property type="entry name" value="Vanillyl-alcohol Oxidase, Chain A, domain 4"/>
    <property type="match status" value="1"/>
</dbReference>
<dbReference type="PANTHER" id="PTHR42934">
    <property type="entry name" value="GLYCOLATE OXIDASE SUBUNIT GLCD"/>
    <property type="match status" value="1"/>
</dbReference>
<dbReference type="EC" id="1.1.99.14" evidence="7"/>
<dbReference type="InterPro" id="IPR036318">
    <property type="entry name" value="FAD-bd_PCMH-like_sf"/>
</dbReference>
<name>A0A3B1C3U2_9ZZZZ</name>
<dbReference type="EMBL" id="UOGA01000230">
    <property type="protein sequence ID" value="VAX22762.1"/>
    <property type="molecule type" value="Genomic_DNA"/>
</dbReference>
<dbReference type="FunFam" id="3.30.70.2740:FF:000001">
    <property type="entry name" value="D-lactate dehydrogenase mitochondrial"/>
    <property type="match status" value="1"/>
</dbReference>
<comment type="similarity">
    <text evidence="2">Belongs to the FAD-binding oxidoreductase/transferase type 4 family.</text>
</comment>
<dbReference type="AlphaFoldDB" id="A0A3B1C3U2"/>
<evidence type="ECO:0000256" key="5">
    <source>
        <dbReference type="ARBA" id="ARBA00023002"/>
    </source>
</evidence>